<dbReference type="AlphaFoldDB" id="A0A9N7VNZ2"/>
<organism evidence="1 2">
    <name type="scientific">Pleuronectes platessa</name>
    <name type="common">European plaice</name>
    <dbReference type="NCBI Taxonomy" id="8262"/>
    <lineage>
        <taxon>Eukaryota</taxon>
        <taxon>Metazoa</taxon>
        <taxon>Chordata</taxon>
        <taxon>Craniata</taxon>
        <taxon>Vertebrata</taxon>
        <taxon>Euteleostomi</taxon>
        <taxon>Actinopterygii</taxon>
        <taxon>Neopterygii</taxon>
        <taxon>Teleostei</taxon>
        <taxon>Neoteleostei</taxon>
        <taxon>Acanthomorphata</taxon>
        <taxon>Carangaria</taxon>
        <taxon>Pleuronectiformes</taxon>
        <taxon>Pleuronectoidei</taxon>
        <taxon>Pleuronectidae</taxon>
        <taxon>Pleuronectes</taxon>
    </lineage>
</organism>
<proteinExistence type="predicted"/>
<comment type="caution">
    <text evidence="1">The sequence shown here is derived from an EMBL/GenBank/DDBJ whole genome shotgun (WGS) entry which is preliminary data.</text>
</comment>
<keyword evidence="2" id="KW-1185">Reference proteome</keyword>
<sequence>MRVDLCSPPHPHGLSTALITVKNRKQGGTLTVWAVHRLNESNTAEVLRDQGTPVPLSKAPYSPNICSPGAVHGRSLLCVSCLNSPAVVRENIMKSVSHFADAPQESPHREVRVSAGA</sequence>
<dbReference type="Proteomes" id="UP001153269">
    <property type="component" value="Unassembled WGS sequence"/>
</dbReference>
<gene>
    <name evidence="1" type="ORF">PLEPLA_LOCUS41664</name>
</gene>
<accession>A0A9N7VNZ2</accession>
<dbReference type="EMBL" id="CADEAL010004192">
    <property type="protein sequence ID" value="CAB1453904.1"/>
    <property type="molecule type" value="Genomic_DNA"/>
</dbReference>
<evidence type="ECO:0000313" key="2">
    <source>
        <dbReference type="Proteomes" id="UP001153269"/>
    </source>
</evidence>
<name>A0A9N7VNZ2_PLEPL</name>
<protein>
    <submittedName>
        <fullName evidence="1">Uncharacterized protein</fullName>
    </submittedName>
</protein>
<reference evidence="1" key="1">
    <citation type="submission" date="2020-03" db="EMBL/GenBank/DDBJ databases">
        <authorList>
            <person name="Weist P."/>
        </authorList>
    </citation>
    <scope>NUCLEOTIDE SEQUENCE</scope>
</reference>
<evidence type="ECO:0000313" key="1">
    <source>
        <dbReference type="EMBL" id="CAB1453904.1"/>
    </source>
</evidence>